<comment type="cofactor">
    <cofactor evidence="1">
        <name>Zn(2+)</name>
        <dbReference type="ChEBI" id="CHEBI:29105"/>
    </cofactor>
</comment>
<evidence type="ECO:0000256" key="3">
    <source>
        <dbReference type="ARBA" id="ARBA00007357"/>
    </source>
</evidence>
<keyword evidence="6" id="KW-0378">Hydrolase</keyword>
<dbReference type="CDD" id="cd08662">
    <property type="entry name" value="M13"/>
    <property type="match status" value="1"/>
</dbReference>
<dbReference type="Gene3D" id="3.40.390.10">
    <property type="entry name" value="Collagenase (Catalytic Domain)"/>
    <property type="match status" value="2"/>
</dbReference>
<comment type="similarity">
    <text evidence="3">Belongs to the peptidase M13 family.</text>
</comment>
<dbReference type="Proteomes" id="UP000094527">
    <property type="component" value="Unassembled WGS sequence"/>
</dbReference>
<dbReference type="EMBL" id="LJIJ01000939">
    <property type="protein sequence ID" value="ODM93644.1"/>
    <property type="molecule type" value="Genomic_DNA"/>
</dbReference>
<dbReference type="PANTHER" id="PTHR11733:SF228">
    <property type="entry name" value="PROTEIN GONE EARLY"/>
    <property type="match status" value="1"/>
</dbReference>
<dbReference type="PANTHER" id="PTHR11733">
    <property type="entry name" value="ZINC METALLOPROTEASE FAMILY M13 NEPRILYSIN-RELATED"/>
    <property type="match status" value="1"/>
</dbReference>
<dbReference type="AlphaFoldDB" id="A0A1D2MLB8"/>
<evidence type="ECO:0000256" key="8">
    <source>
        <dbReference type="ARBA" id="ARBA00023049"/>
    </source>
</evidence>
<evidence type="ECO:0000256" key="5">
    <source>
        <dbReference type="ARBA" id="ARBA00022723"/>
    </source>
</evidence>
<dbReference type="Pfam" id="PF01431">
    <property type="entry name" value="Peptidase_M13"/>
    <property type="match status" value="1"/>
</dbReference>
<comment type="caution">
    <text evidence="11">The sequence shown here is derived from an EMBL/GenBank/DDBJ whole genome shotgun (WGS) entry which is preliminary data.</text>
</comment>
<dbReference type="Gene3D" id="1.10.1380.10">
    <property type="entry name" value="Neutral endopeptidase , domain2"/>
    <property type="match status" value="2"/>
</dbReference>
<evidence type="ECO:0000259" key="9">
    <source>
        <dbReference type="Pfam" id="PF01431"/>
    </source>
</evidence>
<dbReference type="GO" id="GO:0005886">
    <property type="term" value="C:plasma membrane"/>
    <property type="evidence" value="ECO:0007669"/>
    <property type="project" value="UniProtKB-SubCell"/>
</dbReference>
<evidence type="ECO:0000313" key="11">
    <source>
        <dbReference type="EMBL" id="ODM93644.1"/>
    </source>
</evidence>
<dbReference type="OMA" id="KENDKWM"/>
<protein>
    <submittedName>
        <fullName evidence="11">Endothelin-converting enzyme 1</fullName>
    </submittedName>
</protein>
<feature type="domain" description="Peptidase M13 N-terminal" evidence="10">
    <location>
        <begin position="13"/>
        <end position="118"/>
    </location>
</feature>
<dbReference type="InterPro" id="IPR042089">
    <property type="entry name" value="Peptidase_M13_dom_2"/>
</dbReference>
<dbReference type="InterPro" id="IPR008753">
    <property type="entry name" value="Peptidase_M13_N"/>
</dbReference>
<keyword evidence="7" id="KW-0862">Zinc</keyword>
<organism evidence="11 12">
    <name type="scientific">Orchesella cincta</name>
    <name type="common">Springtail</name>
    <name type="synonym">Podura cincta</name>
    <dbReference type="NCBI Taxonomy" id="48709"/>
    <lineage>
        <taxon>Eukaryota</taxon>
        <taxon>Metazoa</taxon>
        <taxon>Ecdysozoa</taxon>
        <taxon>Arthropoda</taxon>
        <taxon>Hexapoda</taxon>
        <taxon>Collembola</taxon>
        <taxon>Entomobryomorpha</taxon>
        <taxon>Entomobryoidea</taxon>
        <taxon>Orchesellidae</taxon>
        <taxon>Orchesellinae</taxon>
        <taxon>Orchesella</taxon>
    </lineage>
</organism>
<evidence type="ECO:0000256" key="2">
    <source>
        <dbReference type="ARBA" id="ARBA00004401"/>
    </source>
</evidence>
<keyword evidence="12" id="KW-1185">Reference proteome</keyword>
<dbReference type="InterPro" id="IPR000718">
    <property type="entry name" value="Peptidase_M13"/>
</dbReference>
<dbReference type="Pfam" id="PF05649">
    <property type="entry name" value="Peptidase_M13_N"/>
    <property type="match status" value="2"/>
</dbReference>
<dbReference type="GO" id="GO:0016485">
    <property type="term" value="P:protein processing"/>
    <property type="evidence" value="ECO:0007669"/>
    <property type="project" value="TreeGrafter"/>
</dbReference>
<feature type="domain" description="Peptidase M13 C-terminal" evidence="9">
    <location>
        <begin position="433"/>
        <end position="634"/>
    </location>
</feature>
<name>A0A1D2MLB8_ORCCI</name>
<keyword evidence="8" id="KW-0482">Metalloprotease</keyword>
<gene>
    <name evidence="11" type="ORF">Ocin01_13039</name>
</gene>
<sequence length="638" mass="72896">MQILGSLNASAEPCQDIWEFGCGGWLQNNPIPDSRAYWDSKLEHHLQVKGKVRTLLNTLPRTVIDEPNSVVGKMKRFYDSCMATEYIEPEGSKPLLRIISVMGGWQVLRTFQKNEFDFPRISPAGLSLPDKKYYFDEENKVAEAFQDHLKDVAQSLGANSVNAQQFAKELINYERRIAEVTPSPESLRDPVESFQKVTVSELRGMSSTIFWNDLLKSMFPGENINDNTEILILSKQYLTDISGIISSTDSGIKNNYLMWHLTKKYLPYLSREYSEAYDIFLRQISGRRQSRPRWEFCMDETLHYFTHAADFLLKENCQDRSERVDKVNDMFESMRHSLVDRINEATTKFDESLRNRLLDKLRLMTAQVGTTFTNQTDLKNYYLGLDLHKNEWFTNVVNAIEFERTLERKTLISTERDAPIRHLLAQQPINVQFLPTSNLIVIPELILQQPVLQLGSSHLPLLLGSVGVEIGEAIAQAFGIEQGLYGPDGKLMSDKDAKVQIMRDLIDQRRTCLVSFFVNIRLDDADYIERTSLDSTMHLAGIQIALDALVNHDLGTIFLGLPALENLPPNALFFLSYVQSQCSVQTLHYHELEHYSFTTLSHDHRTKGILRQLVGFTEAMECPSSSDLYADFSCGTVI</sequence>
<dbReference type="InterPro" id="IPR024079">
    <property type="entry name" value="MetalloPept_cat_dom_sf"/>
</dbReference>
<reference evidence="11 12" key="1">
    <citation type="journal article" date="2016" name="Genome Biol. Evol.">
        <title>Gene Family Evolution Reflects Adaptation to Soil Environmental Stressors in the Genome of the Collembolan Orchesella cincta.</title>
        <authorList>
            <person name="Faddeeva-Vakhrusheva A."/>
            <person name="Derks M.F."/>
            <person name="Anvar S.Y."/>
            <person name="Agamennone V."/>
            <person name="Suring W."/>
            <person name="Smit S."/>
            <person name="van Straalen N.M."/>
            <person name="Roelofs D."/>
        </authorList>
    </citation>
    <scope>NUCLEOTIDE SEQUENCE [LARGE SCALE GENOMIC DNA]</scope>
    <source>
        <tissue evidence="11">Mixed pool</tissue>
    </source>
</reference>
<evidence type="ECO:0000259" key="10">
    <source>
        <dbReference type="Pfam" id="PF05649"/>
    </source>
</evidence>
<keyword evidence="4" id="KW-0645">Protease</keyword>
<dbReference type="InterPro" id="IPR018497">
    <property type="entry name" value="Peptidase_M13_C"/>
</dbReference>
<evidence type="ECO:0000256" key="4">
    <source>
        <dbReference type="ARBA" id="ARBA00022670"/>
    </source>
</evidence>
<comment type="subcellular location">
    <subcellularLocation>
        <location evidence="2">Cell membrane</location>
        <topology evidence="2">Single-pass type II membrane protein</topology>
    </subcellularLocation>
</comment>
<keyword evidence="5" id="KW-0479">Metal-binding</keyword>
<evidence type="ECO:0000256" key="6">
    <source>
        <dbReference type="ARBA" id="ARBA00022801"/>
    </source>
</evidence>
<dbReference type="GO" id="GO:0004222">
    <property type="term" value="F:metalloendopeptidase activity"/>
    <property type="evidence" value="ECO:0007669"/>
    <property type="project" value="InterPro"/>
</dbReference>
<feature type="domain" description="Peptidase M13 N-terminal" evidence="10">
    <location>
        <begin position="121"/>
        <end position="369"/>
    </location>
</feature>
<dbReference type="PROSITE" id="PS51885">
    <property type="entry name" value="NEPRILYSIN"/>
    <property type="match status" value="1"/>
</dbReference>
<accession>A0A1D2MLB8</accession>
<evidence type="ECO:0000313" key="12">
    <source>
        <dbReference type="Proteomes" id="UP000094527"/>
    </source>
</evidence>
<dbReference type="OrthoDB" id="7867452at2759"/>
<dbReference type="SUPFAM" id="SSF55486">
    <property type="entry name" value="Metalloproteases ('zincins'), catalytic domain"/>
    <property type="match status" value="1"/>
</dbReference>
<evidence type="ECO:0000256" key="1">
    <source>
        <dbReference type="ARBA" id="ARBA00001947"/>
    </source>
</evidence>
<dbReference type="STRING" id="48709.A0A1D2MLB8"/>
<proteinExistence type="inferred from homology"/>
<evidence type="ECO:0000256" key="7">
    <source>
        <dbReference type="ARBA" id="ARBA00022833"/>
    </source>
</evidence>
<dbReference type="GO" id="GO:0046872">
    <property type="term" value="F:metal ion binding"/>
    <property type="evidence" value="ECO:0007669"/>
    <property type="project" value="UniProtKB-KW"/>
</dbReference>